<evidence type="ECO:0000256" key="4">
    <source>
        <dbReference type="ARBA" id="ARBA00023015"/>
    </source>
</evidence>
<keyword evidence="13" id="KW-1185">Reference proteome</keyword>
<evidence type="ECO:0000256" key="7">
    <source>
        <dbReference type="SAM" id="Coils"/>
    </source>
</evidence>
<organism evidence="12 13">
    <name type="scientific">Halalkaliarchaeum desulfuricum</name>
    <dbReference type="NCBI Taxonomy" id="2055893"/>
    <lineage>
        <taxon>Archaea</taxon>
        <taxon>Methanobacteriati</taxon>
        <taxon>Methanobacteriota</taxon>
        <taxon>Stenosarchaea group</taxon>
        <taxon>Halobacteria</taxon>
        <taxon>Halobacteriales</taxon>
        <taxon>Haloferacaceae</taxon>
        <taxon>Halalkaliarchaeum</taxon>
    </lineage>
</organism>
<dbReference type="Pfam" id="PF04967">
    <property type="entry name" value="HTH_10"/>
    <property type="match status" value="1"/>
</dbReference>
<evidence type="ECO:0000259" key="11">
    <source>
        <dbReference type="PROSITE" id="PS50113"/>
    </source>
</evidence>
<evidence type="ECO:0000256" key="2">
    <source>
        <dbReference type="ARBA" id="ARBA00022643"/>
    </source>
</evidence>
<dbReference type="InterPro" id="IPR029016">
    <property type="entry name" value="GAF-like_dom_sf"/>
</dbReference>
<dbReference type="PROSITE" id="PS50110">
    <property type="entry name" value="RESPONSE_REGULATORY"/>
    <property type="match status" value="1"/>
</dbReference>
<evidence type="ECO:0000313" key="12">
    <source>
        <dbReference type="EMBL" id="AUX10404.1"/>
    </source>
</evidence>
<evidence type="ECO:0000256" key="1">
    <source>
        <dbReference type="ARBA" id="ARBA00022630"/>
    </source>
</evidence>
<evidence type="ECO:0000256" key="5">
    <source>
        <dbReference type="ARBA" id="ARBA00023163"/>
    </source>
</evidence>
<evidence type="ECO:0000256" key="6">
    <source>
        <dbReference type="PROSITE-ProRule" id="PRU00169"/>
    </source>
</evidence>
<dbReference type="SUPFAM" id="SSF55781">
    <property type="entry name" value="GAF domain-like"/>
    <property type="match status" value="1"/>
</dbReference>
<name>A0A343TMT2_9EURY</name>
<dbReference type="Gene3D" id="3.40.50.2300">
    <property type="match status" value="1"/>
</dbReference>
<feature type="domain" description="PAC" evidence="11">
    <location>
        <begin position="215"/>
        <end position="267"/>
    </location>
</feature>
<dbReference type="InterPro" id="IPR001610">
    <property type="entry name" value="PAC"/>
</dbReference>
<evidence type="ECO:0000256" key="8">
    <source>
        <dbReference type="SAM" id="MobiDB-lite"/>
    </source>
</evidence>
<evidence type="ECO:0000259" key="10">
    <source>
        <dbReference type="PROSITE" id="PS50112"/>
    </source>
</evidence>
<protein>
    <submittedName>
        <fullName evidence="12">PAS domain S-box</fullName>
    </submittedName>
</protein>
<keyword evidence="3" id="KW-0157">Chromophore</keyword>
<dbReference type="PROSITE" id="PS50113">
    <property type="entry name" value="PAC"/>
    <property type="match status" value="1"/>
</dbReference>
<keyword evidence="1" id="KW-0285">Flavoprotein</keyword>
<dbReference type="Pfam" id="PF13426">
    <property type="entry name" value="PAS_9"/>
    <property type="match status" value="1"/>
</dbReference>
<dbReference type="GeneID" id="37879145"/>
<dbReference type="InterPro" id="IPR031803">
    <property type="entry name" value="BAT_GAF/HTH-assoc"/>
</dbReference>
<dbReference type="KEGG" id="hdf:AArcSl_2789"/>
<feature type="domain" description="Response regulatory" evidence="9">
    <location>
        <begin position="5"/>
        <end position="119"/>
    </location>
</feature>
<feature type="coiled-coil region" evidence="7">
    <location>
        <begin position="255"/>
        <end position="289"/>
    </location>
</feature>
<dbReference type="PANTHER" id="PTHR47429:SF2">
    <property type="entry name" value="PROTEIN TWIN LOV 1"/>
    <property type="match status" value="1"/>
</dbReference>
<dbReference type="RefSeq" id="WP_133412173.1">
    <property type="nucleotide sequence ID" value="NZ_CP025066.1"/>
</dbReference>
<sequence length="666" mass="73591">MPATRVLFVSPSGDDGADGVDGFLRDRGRSVTTVESSTAAVRELLDGHYDCLVTEYELPGDDGLELLRTAVELEPQLPVILFADAGDDVATKALNMGAQRFIPRGAPDALERLDENVTEVTESSPSAPAKQDISDHEPGDDEIVHAIDEAPIGITLADPALPDEPLVYINEAFERVTGYPTDYVRGRNCRFLQGPDTDPETVGEMRSAIEREEPVTVVVRNYRKDGSPFWNEVTIAPIYDDDGELVHYVGFQSDVSERERAKRTAEKRAESLRNERVALERILERVNGVLSDVARALVEETDRRAIEKRVCETVVSARGYGAAWIGEMNAPGTRIELRESAGLLADADTSWEVESLPRSVGDAIESGRVEGSSLEPRTDGDTGLNPIGCRRIVVVPLAYGRTTYGLLAVYSEDADSLDRREEVLFESIGRMVASGLNAVETTRILTVDRVTELVFEIRDPSFPLSAVADMLDDPVEYVGLTEGATAEEYHLYLTVAGSASADPAVLTDLPFVEDVRKIADRGEQYAFSIVLEGTTPFVELADYGATVQSISAERDSARLVVHSLPEHDHDALLKLLESEYDAVELRSKRDQERRDRTAHEFVSDVESSLSDRQYTALKTAHLNGYFEWPRPVDGTELADSMDISRQTFHQHLRLAQRKLVDAFFEE</sequence>
<dbReference type="InterPro" id="IPR011006">
    <property type="entry name" value="CheY-like_superfamily"/>
</dbReference>
<dbReference type="Gene3D" id="3.30.450.40">
    <property type="match status" value="1"/>
</dbReference>
<dbReference type="SUPFAM" id="SSF52172">
    <property type="entry name" value="CheY-like"/>
    <property type="match status" value="1"/>
</dbReference>
<accession>A0A343TMT2</accession>
<dbReference type="Proteomes" id="UP000263012">
    <property type="component" value="Chromosome"/>
</dbReference>
<evidence type="ECO:0000256" key="3">
    <source>
        <dbReference type="ARBA" id="ARBA00022991"/>
    </source>
</evidence>
<keyword evidence="2" id="KW-0288">FMN</keyword>
<dbReference type="InterPro" id="IPR000014">
    <property type="entry name" value="PAS"/>
</dbReference>
<dbReference type="OrthoDB" id="312057at2157"/>
<proteinExistence type="predicted"/>
<evidence type="ECO:0000313" key="13">
    <source>
        <dbReference type="Proteomes" id="UP000263012"/>
    </source>
</evidence>
<dbReference type="InterPro" id="IPR000700">
    <property type="entry name" value="PAS-assoc_C"/>
</dbReference>
<keyword evidence="7" id="KW-0175">Coiled coil</keyword>
<dbReference type="EMBL" id="CP025066">
    <property type="protein sequence ID" value="AUX10404.1"/>
    <property type="molecule type" value="Genomic_DNA"/>
</dbReference>
<dbReference type="GO" id="GO:0000160">
    <property type="term" value="P:phosphorelay signal transduction system"/>
    <property type="evidence" value="ECO:0007669"/>
    <property type="project" value="InterPro"/>
</dbReference>
<feature type="domain" description="PAS" evidence="10">
    <location>
        <begin position="139"/>
        <end position="212"/>
    </location>
</feature>
<dbReference type="PROSITE" id="PS50112">
    <property type="entry name" value="PAS"/>
    <property type="match status" value="1"/>
</dbReference>
<dbReference type="NCBIfam" id="TIGR00229">
    <property type="entry name" value="sensory_box"/>
    <property type="match status" value="1"/>
</dbReference>
<dbReference type="InterPro" id="IPR001789">
    <property type="entry name" value="Sig_transdc_resp-reg_receiver"/>
</dbReference>
<dbReference type="Pfam" id="PF15915">
    <property type="entry name" value="BAT"/>
    <property type="match status" value="1"/>
</dbReference>
<reference evidence="13" key="1">
    <citation type="submission" date="2017-11" db="EMBL/GenBank/DDBJ databases">
        <title>Phenotypic and genomic properties of facultatively anaerobic sulfur-reducing natronoarchaea from hypersaline soda lakes.</title>
        <authorList>
            <person name="Sorokin D.Y."/>
            <person name="Kublanov I.V."/>
            <person name="Roman P."/>
            <person name="Sinninghe Damste J.S."/>
            <person name="Golyshin P.N."/>
            <person name="Rojo D."/>
            <person name="Ciordia S."/>
            <person name="Mena M.D.C."/>
            <person name="Ferrer M."/>
            <person name="Messina E."/>
            <person name="Smedile F."/>
            <person name="La Spada G."/>
            <person name="La Cono V."/>
            <person name="Yakimov M.M."/>
        </authorList>
    </citation>
    <scope>NUCLEOTIDE SEQUENCE [LARGE SCALE GENOMIC DNA]</scope>
    <source>
        <strain evidence="13">AArc-Sl</strain>
    </source>
</reference>
<dbReference type="AlphaFoldDB" id="A0A343TMT2"/>
<dbReference type="Pfam" id="PF00072">
    <property type="entry name" value="Response_reg"/>
    <property type="match status" value="1"/>
</dbReference>
<comment type="caution">
    <text evidence="6">Lacks conserved residue(s) required for the propagation of feature annotation.</text>
</comment>
<dbReference type="CDD" id="cd00130">
    <property type="entry name" value="PAS"/>
    <property type="match status" value="1"/>
</dbReference>
<dbReference type="SUPFAM" id="SSF55785">
    <property type="entry name" value="PYP-like sensor domain (PAS domain)"/>
    <property type="match status" value="1"/>
</dbReference>
<dbReference type="InterPro" id="IPR007050">
    <property type="entry name" value="HTH_bacterioopsin"/>
</dbReference>
<feature type="region of interest" description="Disordered" evidence="8">
    <location>
        <begin position="119"/>
        <end position="138"/>
    </location>
</feature>
<dbReference type="GO" id="GO:0016301">
    <property type="term" value="F:kinase activity"/>
    <property type="evidence" value="ECO:0007669"/>
    <property type="project" value="UniProtKB-KW"/>
</dbReference>
<dbReference type="Gene3D" id="3.30.450.20">
    <property type="entry name" value="PAS domain"/>
    <property type="match status" value="1"/>
</dbReference>
<dbReference type="SMART" id="SM00086">
    <property type="entry name" value="PAC"/>
    <property type="match status" value="1"/>
</dbReference>
<dbReference type="CDD" id="cd00156">
    <property type="entry name" value="REC"/>
    <property type="match status" value="1"/>
</dbReference>
<dbReference type="PANTHER" id="PTHR47429">
    <property type="entry name" value="PROTEIN TWIN LOV 1"/>
    <property type="match status" value="1"/>
</dbReference>
<evidence type="ECO:0000259" key="9">
    <source>
        <dbReference type="PROSITE" id="PS50110"/>
    </source>
</evidence>
<dbReference type="InterPro" id="IPR035965">
    <property type="entry name" value="PAS-like_dom_sf"/>
</dbReference>
<keyword evidence="5" id="KW-0804">Transcription</keyword>
<gene>
    <name evidence="12" type="ORF">AArcSl_2789</name>
</gene>
<keyword evidence="4" id="KW-0805">Transcription regulation</keyword>